<evidence type="ECO:0000313" key="2">
    <source>
        <dbReference type="EMBL" id="MFB9476341.1"/>
    </source>
</evidence>
<accession>A0ABV5P2E4</accession>
<comment type="caution">
    <text evidence="2">The sequence shown here is derived from an EMBL/GenBank/DDBJ whole genome shotgun (WGS) entry which is preliminary data.</text>
</comment>
<feature type="region of interest" description="Disordered" evidence="1">
    <location>
        <begin position="99"/>
        <end position="125"/>
    </location>
</feature>
<reference evidence="2 3" key="1">
    <citation type="submission" date="2024-09" db="EMBL/GenBank/DDBJ databases">
        <authorList>
            <person name="Sun Q."/>
            <person name="Mori K."/>
        </authorList>
    </citation>
    <scope>NUCLEOTIDE SEQUENCE [LARGE SCALE GENOMIC DNA]</scope>
    <source>
        <strain evidence="2 3">JCM 3324</strain>
    </source>
</reference>
<evidence type="ECO:0000313" key="3">
    <source>
        <dbReference type="Proteomes" id="UP001589568"/>
    </source>
</evidence>
<gene>
    <name evidence="2" type="ORF">ACFFR3_43175</name>
</gene>
<dbReference type="Proteomes" id="UP001589568">
    <property type="component" value="Unassembled WGS sequence"/>
</dbReference>
<organism evidence="2 3">
    <name type="scientific">Nonomuraea salmonea</name>
    <dbReference type="NCBI Taxonomy" id="46181"/>
    <lineage>
        <taxon>Bacteria</taxon>
        <taxon>Bacillati</taxon>
        <taxon>Actinomycetota</taxon>
        <taxon>Actinomycetes</taxon>
        <taxon>Streptosporangiales</taxon>
        <taxon>Streptosporangiaceae</taxon>
        <taxon>Nonomuraea</taxon>
    </lineage>
</organism>
<proteinExistence type="predicted"/>
<protein>
    <submittedName>
        <fullName evidence="2">Uncharacterized protein</fullName>
    </submittedName>
</protein>
<keyword evidence="3" id="KW-1185">Reference proteome</keyword>
<evidence type="ECO:0000256" key="1">
    <source>
        <dbReference type="SAM" id="MobiDB-lite"/>
    </source>
</evidence>
<name>A0ABV5P2E4_9ACTN</name>
<sequence>MSAAACAAPAPQAPAPPVIDPSVEARALRLPFDAYKRTEADIERAERAVDVLTSVCLKQKGYDRTPLPAIPVVEAPNRRRYGVIEPVVAEQAGYQAPYTTAEKERERAHRARGGPRTRTEQSAANDCIQRSTARVYVTAADSPLLTRLEREIFEQTRTKDARVRSAFEAWRSCLRARGQKDYPDPLAAAADERWQDPSTSQTETAAAVADVACKEQTNLVTIWSGAERELQTTALKEHTTEFTAIRQALERERTEAALIVQDA</sequence>
<dbReference type="EMBL" id="JBHMCF010000047">
    <property type="protein sequence ID" value="MFB9476341.1"/>
    <property type="molecule type" value="Genomic_DNA"/>
</dbReference>
<dbReference type="RefSeq" id="WP_345391463.1">
    <property type="nucleotide sequence ID" value="NZ_BAAAXS010000001.1"/>
</dbReference>